<reference evidence="1 2" key="1">
    <citation type="journal article" date="2021" name="Plant Biotechnol. J.">
        <title>Multi-omics assisted identification of the key and species-specific regulatory components of drought-tolerant mechanisms in Gossypium stocksii.</title>
        <authorList>
            <person name="Yu D."/>
            <person name="Ke L."/>
            <person name="Zhang D."/>
            <person name="Wu Y."/>
            <person name="Sun Y."/>
            <person name="Mei J."/>
            <person name="Sun J."/>
            <person name="Sun Y."/>
        </authorList>
    </citation>
    <scope>NUCLEOTIDE SEQUENCE [LARGE SCALE GENOMIC DNA]</scope>
    <source>
        <strain evidence="2">cv. E1</strain>
        <tissue evidence="1">Leaf</tissue>
    </source>
</reference>
<accession>A0A9D4A7M2</accession>
<dbReference type="EMBL" id="JAIQCV010000005">
    <property type="protein sequence ID" value="KAH1097548.1"/>
    <property type="molecule type" value="Genomic_DNA"/>
</dbReference>
<organism evidence="1 2">
    <name type="scientific">Gossypium stocksii</name>
    <dbReference type="NCBI Taxonomy" id="47602"/>
    <lineage>
        <taxon>Eukaryota</taxon>
        <taxon>Viridiplantae</taxon>
        <taxon>Streptophyta</taxon>
        <taxon>Embryophyta</taxon>
        <taxon>Tracheophyta</taxon>
        <taxon>Spermatophyta</taxon>
        <taxon>Magnoliopsida</taxon>
        <taxon>eudicotyledons</taxon>
        <taxon>Gunneridae</taxon>
        <taxon>Pentapetalae</taxon>
        <taxon>rosids</taxon>
        <taxon>malvids</taxon>
        <taxon>Malvales</taxon>
        <taxon>Malvaceae</taxon>
        <taxon>Malvoideae</taxon>
        <taxon>Gossypium</taxon>
    </lineage>
</organism>
<dbReference type="Proteomes" id="UP000828251">
    <property type="component" value="Unassembled WGS sequence"/>
</dbReference>
<evidence type="ECO:0000313" key="2">
    <source>
        <dbReference type="Proteomes" id="UP000828251"/>
    </source>
</evidence>
<comment type="caution">
    <text evidence="1">The sequence shown here is derived from an EMBL/GenBank/DDBJ whole genome shotgun (WGS) entry which is preliminary data.</text>
</comment>
<feature type="non-terminal residue" evidence="1">
    <location>
        <position position="1"/>
    </location>
</feature>
<gene>
    <name evidence="1" type="ORF">J1N35_014469</name>
</gene>
<sequence length="82" mass="9561">LGKQVSKTISKLKWETFCTHLGSYSPSLVRELNANLYDHELEFIFIREGLIPWDAATINELYNTKVDVDEHSKFMDDIIDEK</sequence>
<evidence type="ECO:0000313" key="1">
    <source>
        <dbReference type="EMBL" id="KAH1097548.1"/>
    </source>
</evidence>
<proteinExistence type="predicted"/>
<keyword evidence="2" id="KW-1185">Reference proteome</keyword>
<protein>
    <submittedName>
        <fullName evidence="1">Uncharacterized protein</fullName>
    </submittedName>
</protein>
<name>A0A9D4A7M2_9ROSI</name>
<dbReference type="AlphaFoldDB" id="A0A9D4A7M2"/>
<dbReference type="OrthoDB" id="1709213at2759"/>